<name>A0A8S3YSP7_9EUPU</name>
<dbReference type="InterPro" id="IPR049012">
    <property type="entry name" value="Mutator_transp_dom"/>
</dbReference>
<dbReference type="EMBL" id="CAJHNH020000850">
    <property type="protein sequence ID" value="CAG5120197.1"/>
    <property type="molecule type" value="Genomic_DNA"/>
</dbReference>
<reference evidence="2" key="1">
    <citation type="submission" date="2021-04" db="EMBL/GenBank/DDBJ databases">
        <authorList>
            <consortium name="Molecular Ecology Group"/>
        </authorList>
    </citation>
    <scope>NUCLEOTIDE SEQUENCE</scope>
</reference>
<keyword evidence="3" id="KW-1185">Reference proteome</keyword>
<comment type="caution">
    <text evidence="2">The sequence shown here is derived from an EMBL/GenBank/DDBJ whole genome shotgun (WGS) entry which is preliminary data.</text>
</comment>
<feature type="non-terminal residue" evidence="2">
    <location>
        <position position="131"/>
    </location>
</feature>
<evidence type="ECO:0000313" key="2">
    <source>
        <dbReference type="EMBL" id="CAG5120197.1"/>
    </source>
</evidence>
<proteinExistence type="predicted"/>
<sequence>VAAELKEKKGEAITVSCDGTWQRRGFQSKNGVVTLLTVDGPNSKVLDTAVLSNYCNPCAKHKKTKTEAEFQAWKLSHAQNCDKNHTLEMFRRSEQLYGLHYVSFLGDGDSKSYKSVANAEPPVYTDVGITN</sequence>
<evidence type="ECO:0000313" key="3">
    <source>
        <dbReference type="Proteomes" id="UP000678393"/>
    </source>
</evidence>
<organism evidence="2 3">
    <name type="scientific">Candidula unifasciata</name>
    <dbReference type="NCBI Taxonomy" id="100452"/>
    <lineage>
        <taxon>Eukaryota</taxon>
        <taxon>Metazoa</taxon>
        <taxon>Spiralia</taxon>
        <taxon>Lophotrochozoa</taxon>
        <taxon>Mollusca</taxon>
        <taxon>Gastropoda</taxon>
        <taxon>Heterobranchia</taxon>
        <taxon>Euthyneura</taxon>
        <taxon>Panpulmonata</taxon>
        <taxon>Eupulmonata</taxon>
        <taxon>Stylommatophora</taxon>
        <taxon>Helicina</taxon>
        <taxon>Helicoidea</taxon>
        <taxon>Geomitridae</taxon>
        <taxon>Candidula</taxon>
    </lineage>
</organism>
<dbReference type="Proteomes" id="UP000678393">
    <property type="component" value="Unassembled WGS sequence"/>
</dbReference>
<gene>
    <name evidence="2" type="ORF">CUNI_LOCUS5755</name>
</gene>
<feature type="domain" description="Mutator-like transposase" evidence="1">
    <location>
        <begin position="7"/>
        <end position="121"/>
    </location>
</feature>
<protein>
    <recommendedName>
        <fullName evidence="1">Mutator-like transposase domain-containing protein</fullName>
    </recommendedName>
</protein>
<dbReference type="OrthoDB" id="6277804at2759"/>
<dbReference type="AlphaFoldDB" id="A0A8S3YSP7"/>
<evidence type="ECO:0000259" key="1">
    <source>
        <dbReference type="Pfam" id="PF20700"/>
    </source>
</evidence>
<accession>A0A8S3YSP7</accession>
<dbReference type="Pfam" id="PF20700">
    <property type="entry name" value="Mutator"/>
    <property type="match status" value="1"/>
</dbReference>